<dbReference type="EMBL" id="JWZT01003466">
    <property type="protein sequence ID" value="KII66725.1"/>
    <property type="molecule type" value="Genomic_DNA"/>
</dbReference>
<name>A0A0C2MQZ2_THEKT</name>
<accession>A0A0C2MQZ2</accession>
<dbReference type="AlphaFoldDB" id="A0A0C2MQZ2"/>
<protein>
    <submittedName>
        <fullName evidence="1">Uncharacterized protein</fullName>
    </submittedName>
</protein>
<dbReference type="Proteomes" id="UP000031668">
    <property type="component" value="Unassembled WGS sequence"/>
</dbReference>
<proteinExistence type="predicted"/>
<comment type="caution">
    <text evidence="1">The sequence shown here is derived from an EMBL/GenBank/DDBJ whole genome shotgun (WGS) entry which is preliminary data.</text>
</comment>
<sequence length="108" mass="12664">MYLRATVHRVCPVFNFTVNVDHSHFLDDRKPPVKNLSQEIENIPTIKYEFQPFVIAPRNFQTNILPDENFQTSKSEIKLPIHCRMDISDPFKGLIIIATVLRRLRIIC</sequence>
<evidence type="ECO:0000313" key="2">
    <source>
        <dbReference type="Proteomes" id="UP000031668"/>
    </source>
</evidence>
<evidence type="ECO:0000313" key="1">
    <source>
        <dbReference type="EMBL" id="KII66725.1"/>
    </source>
</evidence>
<reference evidence="1 2" key="1">
    <citation type="journal article" date="2014" name="Genome Biol. Evol.">
        <title>The genome of the myxosporean Thelohanellus kitauei shows adaptations to nutrient acquisition within its fish host.</title>
        <authorList>
            <person name="Yang Y."/>
            <person name="Xiong J."/>
            <person name="Zhou Z."/>
            <person name="Huo F."/>
            <person name="Miao W."/>
            <person name="Ran C."/>
            <person name="Liu Y."/>
            <person name="Zhang J."/>
            <person name="Feng J."/>
            <person name="Wang M."/>
            <person name="Wang M."/>
            <person name="Wang L."/>
            <person name="Yao B."/>
        </authorList>
    </citation>
    <scope>NUCLEOTIDE SEQUENCE [LARGE SCALE GENOMIC DNA]</scope>
    <source>
        <strain evidence="1">Wuqing</strain>
    </source>
</reference>
<organism evidence="1 2">
    <name type="scientific">Thelohanellus kitauei</name>
    <name type="common">Myxosporean</name>
    <dbReference type="NCBI Taxonomy" id="669202"/>
    <lineage>
        <taxon>Eukaryota</taxon>
        <taxon>Metazoa</taxon>
        <taxon>Cnidaria</taxon>
        <taxon>Myxozoa</taxon>
        <taxon>Myxosporea</taxon>
        <taxon>Bivalvulida</taxon>
        <taxon>Platysporina</taxon>
        <taxon>Myxobolidae</taxon>
        <taxon>Thelohanellus</taxon>
    </lineage>
</organism>
<keyword evidence="2" id="KW-1185">Reference proteome</keyword>
<gene>
    <name evidence="1" type="ORF">RF11_08310</name>
</gene>